<proteinExistence type="predicted"/>
<dbReference type="EMBL" id="VSRR010032551">
    <property type="protein sequence ID" value="MPC71239.1"/>
    <property type="molecule type" value="Genomic_DNA"/>
</dbReference>
<evidence type="ECO:0000313" key="4">
    <source>
        <dbReference type="Proteomes" id="UP000324222"/>
    </source>
</evidence>
<feature type="signal peptide" evidence="2">
    <location>
        <begin position="1"/>
        <end position="20"/>
    </location>
</feature>
<keyword evidence="1" id="KW-0812">Transmembrane</keyword>
<reference evidence="3 4" key="1">
    <citation type="submission" date="2019-05" db="EMBL/GenBank/DDBJ databases">
        <title>Another draft genome of Portunus trituberculatus and its Hox gene families provides insights of decapod evolution.</title>
        <authorList>
            <person name="Jeong J.-H."/>
            <person name="Song I."/>
            <person name="Kim S."/>
            <person name="Choi T."/>
            <person name="Kim D."/>
            <person name="Ryu S."/>
            <person name="Kim W."/>
        </authorList>
    </citation>
    <scope>NUCLEOTIDE SEQUENCE [LARGE SCALE GENOMIC DNA]</scope>
    <source>
        <tissue evidence="3">Muscle</tissue>
    </source>
</reference>
<organism evidence="3 4">
    <name type="scientific">Portunus trituberculatus</name>
    <name type="common">Swimming crab</name>
    <name type="synonym">Neptunus trituberculatus</name>
    <dbReference type="NCBI Taxonomy" id="210409"/>
    <lineage>
        <taxon>Eukaryota</taxon>
        <taxon>Metazoa</taxon>
        <taxon>Ecdysozoa</taxon>
        <taxon>Arthropoda</taxon>
        <taxon>Crustacea</taxon>
        <taxon>Multicrustacea</taxon>
        <taxon>Malacostraca</taxon>
        <taxon>Eumalacostraca</taxon>
        <taxon>Eucarida</taxon>
        <taxon>Decapoda</taxon>
        <taxon>Pleocyemata</taxon>
        <taxon>Brachyura</taxon>
        <taxon>Eubrachyura</taxon>
        <taxon>Portunoidea</taxon>
        <taxon>Portunidae</taxon>
        <taxon>Portuninae</taxon>
        <taxon>Portunus</taxon>
    </lineage>
</organism>
<keyword evidence="4" id="KW-1185">Reference proteome</keyword>
<dbReference type="OrthoDB" id="6375784at2759"/>
<name>A0A5B7HND2_PORTR</name>
<gene>
    <name evidence="3" type="ORF">E2C01_065511</name>
</gene>
<feature type="transmembrane region" description="Helical" evidence="1">
    <location>
        <begin position="213"/>
        <end position="240"/>
    </location>
</feature>
<evidence type="ECO:0000313" key="3">
    <source>
        <dbReference type="EMBL" id="MPC71239.1"/>
    </source>
</evidence>
<sequence>MALVMSWVCIVCVVLGGTLGRASQEAEFGLSIHPIFSSSVYIAKEPETFKDLPAVKGLEVEEILAKECEILNTTESGRGLHMLKIVPRRSFSFFVKPEPSFKRLVFKLTLQGVMFISHEFYSDEDLTLDAEDLTSSEGSQWTKVRVEHYQFKRRGFDRHAFKISFGNTTLRRETTDSWLLNGFQDFTMFSKGGAIVVFNCDPEDFNRPSVENYVIYSTWVMAGLMIVATFLLAALCCVWLRLKHQRKERSSSIKYPIYDEFGEEVLERVRQKVEALRNGKHVKDPDTVIVSYPPRKENLYVVDISGYGETDGVRAEDHQYEDIEKYYKHSSVTDNVYYNTDDDIYCGSAIDNIYESLSCYEEYEVKRDEGRGFARY</sequence>
<accession>A0A5B7HND2</accession>
<evidence type="ECO:0000256" key="2">
    <source>
        <dbReference type="SAM" id="SignalP"/>
    </source>
</evidence>
<dbReference type="AlphaFoldDB" id="A0A5B7HND2"/>
<evidence type="ECO:0000256" key="1">
    <source>
        <dbReference type="SAM" id="Phobius"/>
    </source>
</evidence>
<protein>
    <submittedName>
        <fullName evidence="3">Uncharacterized protein</fullName>
    </submittedName>
</protein>
<keyword evidence="2" id="KW-0732">Signal</keyword>
<dbReference type="Proteomes" id="UP000324222">
    <property type="component" value="Unassembled WGS sequence"/>
</dbReference>
<keyword evidence="1" id="KW-0472">Membrane</keyword>
<keyword evidence="1" id="KW-1133">Transmembrane helix</keyword>
<comment type="caution">
    <text evidence="3">The sequence shown here is derived from an EMBL/GenBank/DDBJ whole genome shotgun (WGS) entry which is preliminary data.</text>
</comment>
<feature type="chain" id="PRO_5022779373" evidence="2">
    <location>
        <begin position="21"/>
        <end position="376"/>
    </location>
</feature>